<feature type="compositionally biased region" description="Basic and acidic residues" evidence="1">
    <location>
        <begin position="1"/>
        <end position="10"/>
    </location>
</feature>
<evidence type="ECO:0000313" key="2">
    <source>
        <dbReference type="EMBL" id="MPL91501.1"/>
    </source>
</evidence>
<name>A0A644VJL1_9ZZZZ</name>
<reference evidence="2" key="1">
    <citation type="submission" date="2019-08" db="EMBL/GenBank/DDBJ databases">
        <authorList>
            <person name="Kucharzyk K."/>
            <person name="Murdoch R.W."/>
            <person name="Higgins S."/>
            <person name="Loffler F."/>
        </authorList>
    </citation>
    <scope>NUCLEOTIDE SEQUENCE</scope>
</reference>
<accession>A0A644VJL1</accession>
<sequence length="31" mass="3735">MNYLKPKEEKEDLDILEENKSKLNTNKKTLQ</sequence>
<evidence type="ECO:0000256" key="1">
    <source>
        <dbReference type="SAM" id="MobiDB-lite"/>
    </source>
</evidence>
<organism evidence="2">
    <name type="scientific">bioreactor metagenome</name>
    <dbReference type="NCBI Taxonomy" id="1076179"/>
    <lineage>
        <taxon>unclassified sequences</taxon>
        <taxon>metagenomes</taxon>
        <taxon>ecological metagenomes</taxon>
    </lineage>
</organism>
<protein>
    <submittedName>
        <fullName evidence="2">Uncharacterized protein</fullName>
    </submittedName>
</protein>
<gene>
    <name evidence="2" type="ORF">SDC9_37572</name>
</gene>
<comment type="caution">
    <text evidence="2">The sequence shown here is derived from an EMBL/GenBank/DDBJ whole genome shotgun (WGS) entry which is preliminary data.</text>
</comment>
<feature type="region of interest" description="Disordered" evidence="1">
    <location>
        <begin position="1"/>
        <end position="31"/>
    </location>
</feature>
<dbReference type="EMBL" id="VSSQ01000331">
    <property type="protein sequence ID" value="MPL91501.1"/>
    <property type="molecule type" value="Genomic_DNA"/>
</dbReference>
<feature type="compositionally biased region" description="Low complexity" evidence="1">
    <location>
        <begin position="22"/>
        <end position="31"/>
    </location>
</feature>
<dbReference type="AlphaFoldDB" id="A0A644VJL1"/>
<proteinExistence type="predicted"/>